<feature type="domain" description="DUF1731" evidence="3">
    <location>
        <begin position="248"/>
        <end position="295"/>
    </location>
</feature>
<evidence type="ECO:0000259" key="3">
    <source>
        <dbReference type="Pfam" id="PF08338"/>
    </source>
</evidence>
<dbReference type="CDD" id="cd05242">
    <property type="entry name" value="SDR_a8"/>
    <property type="match status" value="1"/>
</dbReference>
<dbReference type="PANTHER" id="PTHR11092:SF0">
    <property type="entry name" value="EPIMERASE FAMILY PROTEIN SDR39U1"/>
    <property type="match status" value="1"/>
</dbReference>
<gene>
    <name evidence="4" type="ORF">IV494_02860</name>
</gene>
<dbReference type="InterPro" id="IPR010099">
    <property type="entry name" value="SDR39U1"/>
</dbReference>
<comment type="similarity">
    <text evidence="1">Belongs to the NAD(P)-dependent epimerase/dehydratase family. SDR39U1 subfamily.</text>
</comment>
<dbReference type="SUPFAM" id="SSF51735">
    <property type="entry name" value="NAD(P)-binding Rossmann-fold domains"/>
    <property type="match status" value="1"/>
</dbReference>
<feature type="domain" description="NAD-dependent epimerase/dehydratase" evidence="2">
    <location>
        <begin position="3"/>
        <end position="220"/>
    </location>
</feature>
<dbReference type="RefSeq" id="WP_196078654.1">
    <property type="nucleotide sequence ID" value="NZ_JADPVI010000001.1"/>
</dbReference>
<reference evidence="4 5" key="1">
    <citation type="submission" date="2020-11" db="EMBL/GenBank/DDBJ databases">
        <title>Kaistella gelatinilytica sp. nov., a flavobacterium isolated from Antarctic Soil.</title>
        <authorList>
            <person name="Li J."/>
        </authorList>
    </citation>
    <scope>NUCLEOTIDE SEQUENCE [LARGE SCALE GENOMIC DNA]</scope>
    <source>
        <strain evidence="4 5">G5-32</strain>
    </source>
</reference>
<dbReference type="InterPro" id="IPR001509">
    <property type="entry name" value="Epimerase_deHydtase"/>
</dbReference>
<comment type="caution">
    <text evidence="4">The sequence shown here is derived from an EMBL/GenBank/DDBJ whole genome shotgun (WGS) entry which is preliminary data.</text>
</comment>
<evidence type="ECO:0000256" key="1">
    <source>
        <dbReference type="ARBA" id="ARBA00009353"/>
    </source>
</evidence>
<dbReference type="EMBL" id="JADPVI010000001">
    <property type="protein sequence ID" value="MBF8456111.1"/>
    <property type="molecule type" value="Genomic_DNA"/>
</dbReference>
<evidence type="ECO:0000313" key="4">
    <source>
        <dbReference type="EMBL" id="MBF8456111.1"/>
    </source>
</evidence>
<dbReference type="NCBIfam" id="TIGR01777">
    <property type="entry name" value="yfcH"/>
    <property type="match status" value="1"/>
</dbReference>
<sequence>MKIIIAGGAGFLGKELKRFFLSKNSEVKILTRNSKNKNDIYWDGRTVGDWKTDLDNADVLINLAGKSVDCRYTEKNKKEILSSRIESTKVLQEAIDQCENPPKIWLNASSATIYIHSESNLHTEEDGIIGDDFSMNICKQWEAEFFKKENKNVRKVALRTSIVLGKNGGAFPKFVQISNLGLGGAQGKGNQLMSWIHIEDFCKAIAFIIDNENIKGSINVTAPNTLPNKEMMTLLRKKVKAPFGIPAPVWLLEIAAIFIKTETELMLKSRNVFPQKLIDAGFEFSNPNFNKALETLI</sequence>
<dbReference type="Gene3D" id="3.40.50.720">
    <property type="entry name" value="NAD(P)-binding Rossmann-like Domain"/>
    <property type="match status" value="1"/>
</dbReference>
<accession>A0ABS0F8S7</accession>
<evidence type="ECO:0000259" key="2">
    <source>
        <dbReference type="Pfam" id="PF01370"/>
    </source>
</evidence>
<dbReference type="Pfam" id="PF01370">
    <property type="entry name" value="Epimerase"/>
    <property type="match status" value="1"/>
</dbReference>
<dbReference type="InterPro" id="IPR013549">
    <property type="entry name" value="DUF1731"/>
</dbReference>
<dbReference type="PANTHER" id="PTHR11092">
    <property type="entry name" value="SUGAR NUCLEOTIDE EPIMERASE RELATED"/>
    <property type="match status" value="1"/>
</dbReference>
<dbReference type="Pfam" id="PF08338">
    <property type="entry name" value="DUF1731"/>
    <property type="match status" value="1"/>
</dbReference>
<evidence type="ECO:0000313" key="5">
    <source>
        <dbReference type="Proteomes" id="UP000660070"/>
    </source>
</evidence>
<name>A0ABS0F8S7_9FLAO</name>
<organism evidence="4 5">
    <name type="scientific">Kaistella gelatinilytica</name>
    <dbReference type="NCBI Taxonomy" id="2787636"/>
    <lineage>
        <taxon>Bacteria</taxon>
        <taxon>Pseudomonadati</taxon>
        <taxon>Bacteroidota</taxon>
        <taxon>Flavobacteriia</taxon>
        <taxon>Flavobacteriales</taxon>
        <taxon>Weeksellaceae</taxon>
        <taxon>Chryseobacterium group</taxon>
        <taxon>Kaistella</taxon>
    </lineage>
</organism>
<keyword evidence="5" id="KW-1185">Reference proteome</keyword>
<dbReference type="Proteomes" id="UP000660070">
    <property type="component" value="Unassembled WGS sequence"/>
</dbReference>
<protein>
    <submittedName>
        <fullName evidence="4">TIGR01777 family protein</fullName>
    </submittedName>
</protein>
<proteinExistence type="inferred from homology"/>
<dbReference type="InterPro" id="IPR036291">
    <property type="entry name" value="NAD(P)-bd_dom_sf"/>
</dbReference>